<proteinExistence type="predicted"/>
<dbReference type="GeneID" id="92083732"/>
<organism evidence="2 3">
    <name type="scientific">Apiospora aurea</name>
    <dbReference type="NCBI Taxonomy" id="335848"/>
    <lineage>
        <taxon>Eukaryota</taxon>
        <taxon>Fungi</taxon>
        <taxon>Dikarya</taxon>
        <taxon>Ascomycota</taxon>
        <taxon>Pezizomycotina</taxon>
        <taxon>Sordariomycetes</taxon>
        <taxon>Xylariomycetidae</taxon>
        <taxon>Amphisphaeriales</taxon>
        <taxon>Apiosporaceae</taxon>
        <taxon>Apiospora</taxon>
    </lineage>
</organism>
<evidence type="ECO:0008006" key="4">
    <source>
        <dbReference type="Google" id="ProtNLM"/>
    </source>
</evidence>
<sequence length="319" mass="36797">MARTLRPTRLSQYRSDWKGVLPTRDECYSVIARSATFPTIARLWFTGGLTTDQLMAPTVNELASKVTMELTLANYDRHAALELLEDSPFWEHRRLLRAESPKYHRLHGRIKEMMALEEPEHLIIFALYPVTCLVTLLILLRDFPWLRITFMHAYMPYQGRHGKDGYSRQATLDALESREHPQVVLMTYHLGSVGFNLQEANWLTMLEEPNTHAHAAQAPARVHRKGQRRATHIEAFWDEVNLARNTWYGRTPTATPWIRDWIGPYRNIASPARPVPIYQVLSEQDRQLATARNMGITSERHPCGGVSFQDFHFVVGLIA</sequence>
<feature type="transmembrane region" description="Helical" evidence="1">
    <location>
        <begin position="122"/>
        <end position="140"/>
    </location>
</feature>
<gene>
    <name evidence="2" type="ORF">PG986_014448</name>
</gene>
<protein>
    <recommendedName>
        <fullName evidence="4">Helicase C-terminal domain-containing protein</fullName>
    </recommendedName>
</protein>
<dbReference type="EMBL" id="JAQQWE010000010">
    <property type="protein sequence ID" value="KAK7937580.1"/>
    <property type="molecule type" value="Genomic_DNA"/>
</dbReference>
<comment type="caution">
    <text evidence="2">The sequence shown here is derived from an EMBL/GenBank/DDBJ whole genome shotgun (WGS) entry which is preliminary data.</text>
</comment>
<dbReference type="SUPFAM" id="SSF52540">
    <property type="entry name" value="P-loop containing nucleoside triphosphate hydrolases"/>
    <property type="match status" value="1"/>
</dbReference>
<keyword evidence="1" id="KW-1133">Transmembrane helix</keyword>
<reference evidence="2 3" key="1">
    <citation type="submission" date="2023-01" db="EMBL/GenBank/DDBJ databases">
        <title>Analysis of 21 Apiospora genomes using comparative genomics revels a genus with tremendous synthesis potential of carbohydrate active enzymes and secondary metabolites.</title>
        <authorList>
            <person name="Sorensen T."/>
        </authorList>
    </citation>
    <scope>NUCLEOTIDE SEQUENCE [LARGE SCALE GENOMIC DNA]</scope>
    <source>
        <strain evidence="2 3">CBS 24483</strain>
    </source>
</reference>
<accession>A0ABR1PT07</accession>
<keyword evidence="1" id="KW-0472">Membrane</keyword>
<name>A0ABR1PT07_9PEZI</name>
<dbReference type="InterPro" id="IPR027417">
    <property type="entry name" value="P-loop_NTPase"/>
</dbReference>
<keyword evidence="3" id="KW-1185">Reference proteome</keyword>
<dbReference type="Gene3D" id="3.40.50.300">
    <property type="entry name" value="P-loop containing nucleotide triphosphate hydrolases"/>
    <property type="match status" value="1"/>
</dbReference>
<dbReference type="RefSeq" id="XP_066692908.1">
    <property type="nucleotide sequence ID" value="XM_066850670.1"/>
</dbReference>
<evidence type="ECO:0000313" key="3">
    <source>
        <dbReference type="Proteomes" id="UP001391051"/>
    </source>
</evidence>
<evidence type="ECO:0000313" key="2">
    <source>
        <dbReference type="EMBL" id="KAK7937580.1"/>
    </source>
</evidence>
<dbReference type="Proteomes" id="UP001391051">
    <property type="component" value="Unassembled WGS sequence"/>
</dbReference>
<keyword evidence="1" id="KW-0812">Transmembrane</keyword>
<evidence type="ECO:0000256" key="1">
    <source>
        <dbReference type="SAM" id="Phobius"/>
    </source>
</evidence>